<dbReference type="InterPro" id="IPR018163">
    <property type="entry name" value="Thr/Ala-tRNA-synth_IIc_edit"/>
</dbReference>
<keyword evidence="4 13" id="KW-0436">Ligase</keyword>
<dbReference type="SMART" id="SM00863">
    <property type="entry name" value="tRNA_SAD"/>
    <property type="match status" value="1"/>
</dbReference>
<dbReference type="FunFam" id="3.40.50.800:FF:000001">
    <property type="entry name" value="Threonine--tRNA ligase"/>
    <property type="match status" value="1"/>
</dbReference>
<dbReference type="SUPFAM" id="SSF55186">
    <property type="entry name" value="ThrRS/AlaRS common domain"/>
    <property type="match status" value="1"/>
</dbReference>
<keyword evidence="8 13" id="KW-0067">ATP-binding</keyword>
<dbReference type="GO" id="GO:0046872">
    <property type="term" value="F:metal ion binding"/>
    <property type="evidence" value="ECO:0007669"/>
    <property type="project" value="UniProtKB-KW"/>
</dbReference>
<gene>
    <name evidence="13" type="primary">thrS</name>
    <name evidence="15" type="ORF">A3A74_07600</name>
</gene>
<evidence type="ECO:0000256" key="10">
    <source>
        <dbReference type="ARBA" id="ARBA00022917"/>
    </source>
</evidence>
<dbReference type="GO" id="GO:0004829">
    <property type="term" value="F:threonine-tRNA ligase activity"/>
    <property type="evidence" value="ECO:0007669"/>
    <property type="project" value="UniProtKB-UniRule"/>
</dbReference>
<dbReference type="InterPro" id="IPR036621">
    <property type="entry name" value="Anticodon-bd_dom_sf"/>
</dbReference>
<comment type="caution">
    <text evidence="15">The sequence shown here is derived from an EMBL/GenBank/DDBJ whole genome shotgun (WGS) entry which is preliminary data.</text>
</comment>
<keyword evidence="5 13" id="KW-0479">Metal-binding</keyword>
<evidence type="ECO:0000256" key="7">
    <source>
        <dbReference type="ARBA" id="ARBA00022833"/>
    </source>
</evidence>
<keyword evidence="2 13" id="KW-0963">Cytoplasm</keyword>
<dbReference type="CDD" id="cd00860">
    <property type="entry name" value="ThrRS_anticodon"/>
    <property type="match status" value="1"/>
</dbReference>
<dbReference type="GO" id="GO:0000049">
    <property type="term" value="F:tRNA binding"/>
    <property type="evidence" value="ECO:0007669"/>
    <property type="project" value="UniProtKB-KW"/>
</dbReference>
<dbReference type="InterPro" id="IPR002314">
    <property type="entry name" value="aa-tRNA-synt_IIb"/>
</dbReference>
<organism evidence="15 16">
    <name type="scientific">Candidatus Roizmanbacteria bacterium RIFCSPLOWO2_01_FULL_35_13</name>
    <dbReference type="NCBI Taxonomy" id="1802055"/>
    <lineage>
        <taxon>Bacteria</taxon>
        <taxon>Candidatus Roizmaniibacteriota</taxon>
    </lineage>
</organism>
<feature type="binding site" evidence="13">
    <location>
        <position position="328"/>
    </location>
    <ligand>
        <name>Zn(2+)</name>
        <dbReference type="ChEBI" id="CHEBI:29105"/>
        <note>catalytic</note>
    </ligand>
</feature>
<evidence type="ECO:0000256" key="9">
    <source>
        <dbReference type="ARBA" id="ARBA00022884"/>
    </source>
</evidence>
<dbReference type="CDD" id="cd00771">
    <property type="entry name" value="ThrRS_core"/>
    <property type="match status" value="1"/>
</dbReference>
<evidence type="ECO:0000259" key="14">
    <source>
        <dbReference type="PROSITE" id="PS50862"/>
    </source>
</evidence>
<keyword evidence="3 13" id="KW-0820">tRNA-binding</keyword>
<dbReference type="Gene3D" id="3.30.930.10">
    <property type="entry name" value="Bira Bifunctional Protein, Domain 2"/>
    <property type="match status" value="1"/>
</dbReference>
<evidence type="ECO:0000256" key="6">
    <source>
        <dbReference type="ARBA" id="ARBA00022741"/>
    </source>
</evidence>
<reference evidence="15 16" key="1">
    <citation type="journal article" date="2016" name="Nat. Commun.">
        <title>Thousands of microbial genomes shed light on interconnected biogeochemical processes in an aquifer system.</title>
        <authorList>
            <person name="Anantharaman K."/>
            <person name="Brown C.T."/>
            <person name="Hug L.A."/>
            <person name="Sharon I."/>
            <person name="Castelle C.J."/>
            <person name="Probst A.J."/>
            <person name="Thomas B.C."/>
            <person name="Singh A."/>
            <person name="Wilkins M.J."/>
            <person name="Karaoz U."/>
            <person name="Brodie E.L."/>
            <person name="Williams K.H."/>
            <person name="Hubbard S.S."/>
            <person name="Banfield J.F."/>
        </authorList>
    </citation>
    <scope>NUCLEOTIDE SEQUENCE [LARGE SCALE GENOMIC DNA]</scope>
</reference>
<dbReference type="Gene3D" id="3.30.980.10">
    <property type="entry name" value="Threonyl-trna Synthetase, Chain A, domain 2"/>
    <property type="match status" value="1"/>
</dbReference>
<protein>
    <recommendedName>
        <fullName evidence="13">Threonine--tRNA ligase</fullName>
        <ecNumber evidence="13">6.1.1.3</ecNumber>
    </recommendedName>
    <alternativeName>
        <fullName evidence="13">Threonyl-tRNA synthetase</fullName>
        <shortName evidence="13">ThrRS</shortName>
    </alternativeName>
</protein>
<evidence type="ECO:0000256" key="4">
    <source>
        <dbReference type="ARBA" id="ARBA00022598"/>
    </source>
</evidence>
<dbReference type="Gene3D" id="3.30.54.20">
    <property type="match status" value="1"/>
</dbReference>
<evidence type="ECO:0000256" key="12">
    <source>
        <dbReference type="ARBA" id="ARBA00049515"/>
    </source>
</evidence>
<dbReference type="GO" id="GO:0005524">
    <property type="term" value="F:ATP binding"/>
    <property type="evidence" value="ECO:0007669"/>
    <property type="project" value="UniProtKB-UniRule"/>
</dbReference>
<evidence type="ECO:0000256" key="8">
    <source>
        <dbReference type="ARBA" id="ARBA00022840"/>
    </source>
</evidence>
<comment type="subunit">
    <text evidence="13">Homodimer.</text>
</comment>
<dbReference type="Pfam" id="PF03129">
    <property type="entry name" value="HGTP_anticodon"/>
    <property type="match status" value="1"/>
</dbReference>
<keyword evidence="6 13" id="KW-0547">Nucleotide-binding</keyword>
<dbReference type="NCBIfam" id="TIGR00418">
    <property type="entry name" value="thrS"/>
    <property type="match status" value="1"/>
</dbReference>
<dbReference type="SUPFAM" id="SSF55681">
    <property type="entry name" value="Class II aaRS and biotin synthetases"/>
    <property type="match status" value="1"/>
</dbReference>
<feature type="domain" description="Aminoacyl-transfer RNA synthetases class-II family profile" evidence="14">
    <location>
        <begin position="185"/>
        <end position="476"/>
    </location>
</feature>
<comment type="cofactor">
    <cofactor evidence="13">
        <name>Zn(2+)</name>
        <dbReference type="ChEBI" id="CHEBI:29105"/>
    </cofactor>
    <text evidence="13">Binds 1 zinc ion per subunit.</text>
</comment>
<sequence length="583" mass="67218">MNKSMSNNQLGNLRHSCAHLLAAAVKGLYPGAHNAIGPSIENGFYQDFDMGKWAISEADLLKIEKRMREMLKKWGPFEEKEVSVDQALKDFADNPYKVELIKDFAKEGKKITENDPGDFLDLCKGGHSNNPKVELKNFKLLSVAGAYWKGDEKKKMLTRIYGTLFPTKEELDKYLWQQVEAKKRDHRKLGAELDLFHFQSEAPGMPFWHPKGVVIRNELLQFSRKIQKKYNYLEVQAPNLLAVDLFKKSGHWNHYKENMFFSKGWGNKEYALRPMDCPGTIQIYKSHPHSYKELPLRLSEYGTVTRNEKSGELNGLFRVAQITQDDAHIFMREDQIQENVLETMRLAEEIYSAFRIPYKVYLSTRPDDFMGDIKVWNNSEASLKKAIEKQGLPLLLKEKDGAFYGPKIDYQLEDSLGRTWQCGTIQLDFQMPKVFELEYTGVNGNAYRPVINHRTIMGSIERFVGILIEHYAGAFPLWLSPVQVSVLPISEKQIEYTKKVREQLESSGLRVELNSENKTIGAKIRESTLQKIPYMVIIGEREVESLKSKVHQVSVRSREGKDLGLMNINEFITKLKSQIEKFL</sequence>
<comment type="subcellular location">
    <subcellularLocation>
        <location evidence="13">Cytoplasm</location>
    </subcellularLocation>
</comment>
<dbReference type="GO" id="GO:0006435">
    <property type="term" value="P:threonyl-tRNA aminoacylation"/>
    <property type="evidence" value="ECO:0007669"/>
    <property type="project" value="UniProtKB-UniRule"/>
</dbReference>
<name>A0A1F7I751_9BACT</name>
<feature type="binding site" evidence="13">
    <location>
        <position position="453"/>
    </location>
    <ligand>
        <name>Zn(2+)</name>
        <dbReference type="ChEBI" id="CHEBI:29105"/>
        <note>catalytic</note>
    </ligand>
</feature>
<dbReference type="Gene3D" id="3.40.50.800">
    <property type="entry name" value="Anticodon-binding domain"/>
    <property type="match status" value="1"/>
</dbReference>
<proteinExistence type="inferred from homology"/>
<dbReference type="GO" id="GO:0005737">
    <property type="term" value="C:cytoplasm"/>
    <property type="evidence" value="ECO:0007669"/>
    <property type="project" value="UniProtKB-SubCell"/>
</dbReference>
<dbReference type="PANTHER" id="PTHR11451:SF44">
    <property type="entry name" value="THREONINE--TRNA LIGASE, CHLOROPLASTIC_MITOCHONDRIAL 2"/>
    <property type="match status" value="1"/>
</dbReference>
<dbReference type="Pfam" id="PF00587">
    <property type="entry name" value="tRNA-synt_2b"/>
    <property type="match status" value="1"/>
</dbReference>
<dbReference type="Pfam" id="PF07973">
    <property type="entry name" value="tRNA_SAD"/>
    <property type="match status" value="1"/>
</dbReference>
<comment type="similarity">
    <text evidence="1 13">Belongs to the class-II aminoacyl-tRNA synthetase family.</text>
</comment>
<dbReference type="InterPro" id="IPR033728">
    <property type="entry name" value="ThrRS_core"/>
</dbReference>
<dbReference type="SUPFAM" id="SSF52954">
    <property type="entry name" value="Class II aaRS ABD-related"/>
    <property type="match status" value="1"/>
</dbReference>
<comment type="catalytic activity">
    <reaction evidence="12 13">
        <text>tRNA(Thr) + L-threonine + ATP = L-threonyl-tRNA(Thr) + AMP + diphosphate + H(+)</text>
        <dbReference type="Rhea" id="RHEA:24624"/>
        <dbReference type="Rhea" id="RHEA-COMP:9670"/>
        <dbReference type="Rhea" id="RHEA-COMP:9704"/>
        <dbReference type="ChEBI" id="CHEBI:15378"/>
        <dbReference type="ChEBI" id="CHEBI:30616"/>
        <dbReference type="ChEBI" id="CHEBI:33019"/>
        <dbReference type="ChEBI" id="CHEBI:57926"/>
        <dbReference type="ChEBI" id="CHEBI:78442"/>
        <dbReference type="ChEBI" id="CHEBI:78534"/>
        <dbReference type="ChEBI" id="CHEBI:456215"/>
        <dbReference type="EC" id="6.1.1.3"/>
    </reaction>
</comment>
<evidence type="ECO:0000256" key="5">
    <source>
        <dbReference type="ARBA" id="ARBA00022723"/>
    </source>
</evidence>
<feature type="region of interest" description="Catalytic" evidence="13">
    <location>
        <begin position="185"/>
        <end position="476"/>
    </location>
</feature>
<evidence type="ECO:0000256" key="1">
    <source>
        <dbReference type="ARBA" id="ARBA00008226"/>
    </source>
</evidence>
<dbReference type="AlphaFoldDB" id="A0A1F7I751"/>
<dbReference type="InterPro" id="IPR012947">
    <property type="entry name" value="tRNA_SAD"/>
</dbReference>
<evidence type="ECO:0000256" key="13">
    <source>
        <dbReference type="HAMAP-Rule" id="MF_00184"/>
    </source>
</evidence>
<dbReference type="PROSITE" id="PS50862">
    <property type="entry name" value="AA_TRNA_LIGASE_II"/>
    <property type="match status" value="1"/>
</dbReference>
<evidence type="ECO:0000256" key="11">
    <source>
        <dbReference type="ARBA" id="ARBA00023146"/>
    </source>
</evidence>
<dbReference type="EC" id="6.1.1.3" evidence="13"/>
<keyword evidence="9 13" id="KW-0694">RNA-binding</keyword>
<dbReference type="FunFam" id="3.30.980.10:FF:000005">
    <property type="entry name" value="Threonyl-tRNA synthetase, mitochondrial"/>
    <property type="match status" value="1"/>
</dbReference>
<dbReference type="HAMAP" id="MF_00184">
    <property type="entry name" value="Thr_tRNA_synth"/>
    <property type="match status" value="1"/>
</dbReference>
<dbReference type="FunFam" id="3.30.930.10:FF:000002">
    <property type="entry name" value="Threonine--tRNA ligase"/>
    <property type="match status" value="1"/>
</dbReference>
<dbReference type="InterPro" id="IPR045864">
    <property type="entry name" value="aa-tRNA-synth_II/BPL/LPL"/>
</dbReference>
<feature type="binding site" evidence="13">
    <location>
        <position position="277"/>
    </location>
    <ligand>
        <name>Zn(2+)</name>
        <dbReference type="ChEBI" id="CHEBI:29105"/>
        <note>catalytic</note>
    </ligand>
</feature>
<dbReference type="PANTHER" id="PTHR11451">
    <property type="entry name" value="THREONINE-TRNA LIGASE"/>
    <property type="match status" value="1"/>
</dbReference>
<evidence type="ECO:0000313" key="16">
    <source>
        <dbReference type="Proteomes" id="UP000179270"/>
    </source>
</evidence>
<keyword evidence="11 13" id="KW-0030">Aminoacyl-tRNA synthetase</keyword>
<accession>A0A1F7I751</accession>
<keyword evidence="10 13" id="KW-0648">Protein biosynthesis</keyword>
<evidence type="ECO:0000256" key="3">
    <source>
        <dbReference type="ARBA" id="ARBA00022555"/>
    </source>
</evidence>
<dbReference type="PRINTS" id="PR01047">
    <property type="entry name" value="TRNASYNTHTHR"/>
</dbReference>
<evidence type="ECO:0000313" key="15">
    <source>
        <dbReference type="EMBL" id="OGK39200.1"/>
    </source>
</evidence>
<dbReference type="EMBL" id="MGAF01000055">
    <property type="protein sequence ID" value="OGK39200.1"/>
    <property type="molecule type" value="Genomic_DNA"/>
</dbReference>
<evidence type="ECO:0000256" key="2">
    <source>
        <dbReference type="ARBA" id="ARBA00022490"/>
    </source>
</evidence>
<dbReference type="InterPro" id="IPR002320">
    <property type="entry name" value="Thr-tRNA-ligase_IIa"/>
</dbReference>
<dbReference type="InterPro" id="IPR047246">
    <property type="entry name" value="ThrRS_anticodon"/>
</dbReference>
<dbReference type="Proteomes" id="UP000179270">
    <property type="component" value="Unassembled WGS sequence"/>
</dbReference>
<dbReference type="InterPro" id="IPR006195">
    <property type="entry name" value="aa-tRNA-synth_II"/>
</dbReference>
<dbReference type="InterPro" id="IPR004154">
    <property type="entry name" value="Anticodon-bd"/>
</dbReference>
<keyword evidence="7 13" id="KW-0862">Zinc</keyword>
<dbReference type="STRING" id="1802055.A3A74_07600"/>